<comment type="caution">
    <text evidence="2">The sequence shown here is derived from an EMBL/GenBank/DDBJ whole genome shotgun (WGS) entry which is preliminary data.</text>
</comment>
<dbReference type="RefSeq" id="WP_076577029.1">
    <property type="nucleotide sequence ID" value="NZ_FTNK01000021.1"/>
</dbReference>
<gene>
    <name evidence="2" type="ORF">SAMN05421578_12162</name>
</gene>
<protein>
    <submittedName>
        <fullName evidence="2">Uncharacterized protein</fullName>
    </submittedName>
</protein>
<name>A0ABY1KER4_9BACL</name>
<feature type="signal peptide" evidence="1">
    <location>
        <begin position="1"/>
        <end position="31"/>
    </location>
</feature>
<reference evidence="2 3" key="1">
    <citation type="submission" date="2017-01" db="EMBL/GenBank/DDBJ databases">
        <authorList>
            <person name="Varghese N."/>
            <person name="Submissions S."/>
        </authorList>
    </citation>
    <scope>NUCLEOTIDE SEQUENCE [LARGE SCALE GENOMIC DNA]</scope>
    <source>
        <strain evidence="2 3">ATCC 23464</strain>
    </source>
</reference>
<proteinExistence type="predicted"/>
<dbReference type="EMBL" id="FTNK01000021">
    <property type="protein sequence ID" value="SIR59688.1"/>
    <property type="molecule type" value="Genomic_DNA"/>
</dbReference>
<evidence type="ECO:0000313" key="2">
    <source>
        <dbReference type="EMBL" id="SIR59688.1"/>
    </source>
</evidence>
<keyword evidence="1" id="KW-0732">Signal</keyword>
<organism evidence="2 3">
    <name type="scientific">Paenibacillus macquariensis</name>
    <dbReference type="NCBI Taxonomy" id="948756"/>
    <lineage>
        <taxon>Bacteria</taxon>
        <taxon>Bacillati</taxon>
        <taxon>Bacillota</taxon>
        <taxon>Bacilli</taxon>
        <taxon>Bacillales</taxon>
        <taxon>Paenibacillaceae</taxon>
        <taxon>Paenibacillus</taxon>
    </lineage>
</organism>
<evidence type="ECO:0000256" key="1">
    <source>
        <dbReference type="SAM" id="SignalP"/>
    </source>
</evidence>
<dbReference type="Proteomes" id="UP000186666">
    <property type="component" value="Unassembled WGS sequence"/>
</dbReference>
<accession>A0ABY1KER4</accession>
<feature type="non-terminal residue" evidence="2">
    <location>
        <position position="276"/>
    </location>
</feature>
<keyword evidence="3" id="KW-1185">Reference proteome</keyword>
<feature type="chain" id="PRO_5046367144" evidence="1">
    <location>
        <begin position="32"/>
        <end position="276"/>
    </location>
</feature>
<sequence length="276" mass="30437">MKKQYLKKIPLLALTGFICAVSIGAPQVSLANEAPSAQKGVTKQSQKTIAKIEIGQKFRVPELKLKENTYVLDYILSDINGDVVKDKVILVGTKEKINGKLDTYASDLSIIVQDGKTNKYVKYNWMSKGTDGNLYGEIGREPNLIIGDYTGNKVNDIIVTAPQGGNGGHVNHLILTWEGNKLKDVLADNQELYTNPQANFSLNLPASWNGHYKVNQYAGANANEIKPTAKHVVEFDYTTKDGKDAEMLLMISVYSKNDWSRFSREEGPPVGSVIAE</sequence>
<evidence type="ECO:0000313" key="3">
    <source>
        <dbReference type="Proteomes" id="UP000186666"/>
    </source>
</evidence>